<evidence type="ECO:0000256" key="1">
    <source>
        <dbReference type="ARBA" id="ARBA00007637"/>
    </source>
</evidence>
<dbReference type="Gene3D" id="3.90.25.10">
    <property type="entry name" value="UDP-galactose 4-epimerase, domain 1"/>
    <property type="match status" value="1"/>
</dbReference>
<feature type="domain" description="NAD-dependent epimerase/dehydratase" evidence="2">
    <location>
        <begin position="3"/>
        <end position="242"/>
    </location>
</feature>
<organism evidence="3 4">
    <name type="scientific">Natronobacillus azotifigens</name>
    <dbReference type="NCBI Taxonomy" id="472978"/>
    <lineage>
        <taxon>Bacteria</taxon>
        <taxon>Bacillati</taxon>
        <taxon>Bacillota</taxon>
        <taxon>Bacilli</taxon>
        <taxon>Bacillales</taxon>
        <taxon>Bacillaceae</taxon>
        <taxon>Natronobacillus</taxon>
    </lineage>
</organism>
<proteinExistence type="inferred from homology"/>
<dbReference type="AlphaFoldDB" id="A0A9J6R8V9"/>
<dbReference type="EC" id="4.2.1.47" evidence="3"/>
<comment type="caution">
    <text evidence="3">The sequence shown here is derived from an EMBL/GenBank/DDBJ whole genome shotgun (WGS) entry which is preliminary data.</text>
</comment>
<protein>
    <submittedName>
        <fullName evidence="3">GDP-mannose 4,6-dehydratase</fullName>
        <ecNumber evidence="3">4.2.1.47</ecNumber>
    </submittedName>
</protein>
<dbReference type="PANTHER" id="PTHR43000">
    <property type="entry name" value="DTDP-D-GLUCOSE 4,6-DEHYDRATASE-RELATED"/>
    <property type="match status" value="1"/>
</dbReference>
<dbReference type="SUPFAM" id="SSF51735">
    <property type="entry name" value="NAD(P)-binding Rossmann-fold domains"/>
    <property type="match status" value="1"/>
</dbReference>
<keyword evidence="3" id="KW-0456">Lyase</keyword>
<keyword evidence="4" id="KW-1185">Reference proteome</keyword>
<sequence>MNILVTGGAGFIGRWVVKQLLNKQHNVTVLDDLSNGQLNNITEFEENEAFTFLLGDIKNEHLLDEIYNEGAFELCYHLGASINIQDSIDHPRQTFDNDTVGTFYIMEQCRKHSVKVVFMSTCMVYDRCFDKNGITEDHPLKPASPYAGSKIAAENIVLSYYYAYNLPVVVVRPFNTYGPFQKTGGEGGVVAIFIKKKLNGESIQIYGDGTQTRDLLFVEDCADFVIRAGLSDKVNGQILNAGLGQDVSINELAKIIADQKVPIEHVDHIHPQSEIQKLLCNYEKATKLLNWSPKFSLLKGIQKTEEWIKEGHLV</sequence>
<dbReference type="Proteomes" id="UP001084197">
    <property type="component" value="Unassembled WGS sequence"/>
</dbReference>
<dbReference type="Gene3D" id="3.40.50.720">
    <property type="entry name" value="NAD(P)-binding Rossmann-like Domain"/>
    <property type="match status" value="1"/>
</dbReference>
<dbReference type="InterPro" id="IPR036291">
    <property type="entry name" value="NAD(P)-bd_dom_sf"/>
</dbReference>
<comment type="similarity">
    <text evidence="1">Belongs to the NAD(P)-dependent epimerase/dehydratase family.</text>
</comment>
<dbReference type="Pfam" id="PF01370">
    <property type="entry name" value="Epimerase"/>
    <property type="match status" value="1"/>
</dbReference>
<evidence type="ECO:0000313" key="3">
    <source>
        <dbReference type="EMBL" id="MCZ0702098.1"/>
    </source>
</evidence>
<accession>A0A9J6R8V9</accession>
<dbReference type="GO" id="GO:0008446">
    <property type="term" value="F:GDP-mannose 4,6-dehydratase activity"/>
    <property type="evidence" value="ECO:0007669"/>
    <property type="project" value="UniProtKB-EC"/>
</dbReference>
<name>A0A9J6R8V9_9BACI</name>
<dbReference type="InterPro" id="IPR001509">
    <property type="entry name" value="Epimerase_deHydtase"/>
</dbReference>
<evidence type="ECO:0000259" key="2">
    <source>
        <dbReference type="Pfam" id="PF01370"/>
    </source>
</evidence>
<gene>
    <name evidence="3" type="ORF">OWO01_02600</name>
</gene>
<reference evidence="3" key="1">
    <citation type="submission" date="2022-11" db="EMBL/GenBank/DDBJ databases">
        <title>WGS of Natronobacillus azotifigens 24KS-1, an anaerobic diazotrophic haloalkaliphile from soda-rich habitats.</title>
        <authorList>
            <person name="Sorokin D.Y."/>
            <person name="Merkel A.Y."/>
        </authorList>
    </citation>
    <scope>NUCLEOTIDE SEQUENCE</scope>
    <source>
        <strain evidence="3">24KS-1</strain>
    </source>
</reference>
<dbReference type="EMBL" id="JAPRAT010000003">
    <property type="protein sequence ID" value="MCZ0702098.1"/>
    <property type="molecule type" value="Genomic_DNA"/>
</dbReference>
<dbReference type="RefSeq" id="WP_268778866.1">
    <property type="nucleotide sequence ID" value="NZ_JAPRAT010000003.1"/>
</dbReference>
<evidence type="ECO:0000313" key="4">
    <source>
        <dbReference type="Proteomes" id="UP001084197"/>
    </source>
</evidence>